<dbReference type="OrthoDB" id="9815231at2"/>
<name>A0A1H4DEL4_BIZPA</name>
<feature type="non-terminal residue" evidence="2">
    <location>
        <position position="155"/>
    </location>
</feature>
<dbReference type="GO" id="GO:0003676">
    <property type="term" value="F:nucleic acid binding"/>
    <property type="evidence" value="ECO:0007669"/>
    <property type="project" value="InterPro"/>
</dbReference>
<dbReference type="PANTHER" id="PTHR46889:SF4">
    <property type="entry name" value="TRANSPOSASE INSO FOR INSERTION SEQUENCE ELEMENT IS911B-RELATED"/>
    <property type="match status" value="1"/>
</dbReference>
<dbReference type="Gene3D" id="3.30.420.10">
    <property type="entry name" value="Ribonuclease H-like superfamily/Ribonuclease H"/>
    <property type="match status" value="1"/>
</dbReference>
<protein>
    <submittedName>
        <fullName evidence="2">Integrase core domain-containing protein</fullName>
    </submittedName>
</protein>
<dbReference type="Pfam" id="PF00665">
    <property type="entry name" value="rve"/>
    <property type="match status" value="1"/>
</dbReference>
<sequence>MARSSYYYHHKKNLLGDKYNEIKQLISQIYHYHKGRFGYRRITLEINKRGIIVNHKTVLKLMRQLGLKSLIRVKRYQSYKGEVGETAPNILQRNFKTKIPNNKWATDITEFKVSGNKLYLSPIIDLFNGEIISYELSEKPNFKQVVTMLKKSFKK</sequence>
<dbReference type="PROSITE" id="PS50994">
    <property type="entry name" value="INTEGRASE"/>
    <property type="match status" value="1"/>
</dbReference>
<dbReference type="InterPro" id="IPR048020">
    <property type="entry name" value="Transpos_IS3"/>
</dbReference>
<dbReference type="STRING" id="283786.SAMN04487990_12912"/>
<dbReference type="InterPro" id="IPR036397">
    <property type="entry name" value="RNaseH_sf"/>
</dbReference>
<proteinExistence type="predicted"/>
<evidence type="ECO:0000259" key="1">
    <source>
        <dbReference type="PROSITE" id="PS50994"/>
    </source>
</evidence>
<dbReference type="InterPro" id="IPR001584">
    <property type="entry name" value="Integrase_cat-core"/>
</dbReference>
<dbReference type="GO" id="GO:0015074">
    <property type="term" value="P:DNA integration"/>
    <property type="evidence" value="ECO:0007669"/>
    <property type="project" value="InterPro"/>
</dbReference>
<dbReference type="Pfam" id="PF13276">
    <property type="entry name" value="HTH_21"/>
    <property type="match status" value="1"/>
</dbReference>
<evidence type="ECO:0000313" key="3">
    <source>
        <dbReference type="Proteomes" id="UP000198846"/>
    </source>
</evidence>
<dbReference type="NCBIfam" id="NF033516">
    <property type="entry name" value="transpos_IS3"/>
    <property type="match status" value="1"/>
</dbReference>
<dbReference type="EMBL" id="FNQK01000029">
    <property type="protein sequence ID" value="SEA71008.1"/>
    <property type="molecule type" value="Genomic_DNA"/>
</dbReference>
<dbReference type="AlphaFoldDB" id="A0A1H4DEL4"/>
<gene>
    <name evidence="2" type="ORF">SAMN04487990_12912</name>
</gene>
<evidence type="ECO:0000313" key="2">
    <source>
        <dbReference type="EMBL" id="SEA71008.1"/>
    </source>
</evidence>
<dbReference type="PANTHER" id="PTHR46889">
    <property type="entry name" value="TRANSPOSASE INSF FOR INSERTION SEQUENCE IS3B-RELATED"/>
    <property type="match status" value="1"/>
</dbReference>
<dbReference type="InterPro" id="IPR050900">
    <property type="entry name" value="Transposase_IS3/IS150/IS904"/>
</dbReference>
<dbReference type="Proteomes" id="UP000198846">
    <property type="component" value="Unassembled WGS sequence"/>
</dbReference>
<dbReference type="InterPro" id="IPR025948">
    <property type="entry name" value="HTH-like_dom"/>
</dbReference>
<keyword evidence="3" id="KW-1185">Reference proteome</keyword>
<organism evidence="2 3">
    <name type="scientific">Bizionia paragorgiae</name>
    <dbReference type="NCBI Taxonomy" id="283786"/>
    <lineage>
        <taxon>Bacteria</taxon>
        <taxon>Pseudomonadati</taxon>
        <taxon>Bacteroidota</taxon>
        <taxon>Flavobacteriia</taxon>
        <taxon>Flavobacteriales</taxon>
        <taxon>Flavobacteriaceae</taxon>
        <taxon>Bizionia</taxon>
    </lineage>
</organism>
<dbReference type="InterPro" id="IPR012337">
    <property type="entry name" value="RNaseH-like_sf"/>
</dbReference>
<dbReference type="SUPFAM" id="SSF53098">
    <property type="entry name" value="Ribonuclease H-like"/>
    <property type="match status" value="1"/>
</dbReference>
<feature type="domain" description="Integrase catalytic" evidence="1">
    <location>
        <begin position="96"/>
        <end position="155"/>
    </location>
</feature>
<accession>A0A1H4DEL4</accession>
<reference evidence="2 3" key="1">
    <citation type="submission" date="2016-10" db="EMBL/GenBank/DDBJ databases">
        <authorList>
            <person name="de Groot N.N."/>
        </authorList>
    </citation>
    <scope>NUCLEOTIDE SEQUENCE [LARGE SCALE GENOMIC DNA]</scope>
    <source>
        <strain evidence="2 3">DSM 23842</strain>
    </source>
</reference>